<accession>A0ABT0GKA7</accession>
<dbReference type="InterPro" id="IPR049220">
    <property type="entry name" value="DUF6868"/>
</dbReference>
<keyword evidence="1" id="KW-1133">Transmembrane helix</keyword>
<protein>
    <recommendedName>
        <fullName evidence="2">DUF6868 domain-containing protein</fullName>
    </recommendedName>
</protein>
<dbReference type="Pfam" id="PF21742">
    <property type="entry name" value="DUF6868"/>
    <property type="match status" value="1"/>
</dbReference>
<evidence type="ECO:0000313" key="4">
    <source>
        <dbReference type="Proteomes" id="UP001431449"/>
    </source>
</evidence>
<gene>
    <name evidence="3" type="ORF">M0G41_15035</name>
</gene>
<dbReference type="Proteomes" id="UP001431449">
    <property type="component" value="Unassembled WGS sequence"/>
</dbReference>
<comment type="caution">
    <text evidence="3">The sequence shown here is derived from an EMBL/GenBank/DDBJ whole genome shotgun (WGS) entry which is preliminary data.</text>
</comment>
<proteinExistence type="predicted"/>
<dbReference type="RefSeq" id="WP_248210693.1">
    <property type="nucleotide sequence ID" value="NZ_JALNMH010000012.1"/>
</dbReference>
<keyword evidence="1" id="KW-0472">Membrane</keyword>
<feature type="transmembrane region" description="Helical" evidence="1">
    <location>
        <begin position="6"/>
        <end position="31"/>
    </location>
</feature>
<organism evidence="3 4">
    <name type="scientific">Pseudomarimonas salicorniae</name>
    <dbReference type="NCBI Taxonomy" id="2933270"/>
    <lineage>
        <taxon>Bacteria</taxon>
        <taxon>Pseudomonadati</taxon>
        <taxon>Pseudomonadota</taxon>
        <taxon>Gammaproteobacteria</taxon>
        <taxon>Lysobacterales</taxon>
        <taxon>Lysobacteraceae</taxon>
        <taxon>Pseudomarimonas</taxon>
    </lineage>
</organism>
<feature type="transmembrane region" description="Helical" evidence="1">
    <location>
        <begin position="52"/>
        <end position="79"/>
    </location>
</feature>
<name>A0ABT0GKA7_9GAMM</name>
<feature type="domain" description="DUF6868" evidence="2">
    <location>
        <begin position="1"/>
        <end position="79"/>
    </location>
</feature>
<evidence type="ECO:0000256" key="1">
    <source>
        <dbReference type="SAM" id="Phobius"/>
    </source>
</evidence>
<reference evidence="3" key="1">
    <citation type="submission" date="2022-04" db="EMBL/GenBank/DDBJ databases">
        <title>Lysobacter sp. CAU 1642 isolated from sea sand.</title>
        <authorList>
            <person name="Kim W."/>
        </authorList>
    </citation>
    <scope>NUCLEOTIDE SEQUENCE</scope>
    <source>
        <strain evidence="3">CAU 1642</strain>
    </source>
</reference>
<keyword evidence="1" id="KW-0812">Transmembrane</keyword>
<evidence type="ECO:0000313" key="3">
    <source>
        <dbReference type="EMBL" id="MCK7594982.1"/>
    </source>
</evidence>
<sequence length="82" mass="9541">MDTDFLFRFLLCSLAVNYAILVIWFLALVFFRDGIRALHGRWFRLSEPVFDALHYGGMGLFKIGVILFNLTPLIVLWWMEGG</sequence>
<keyword evidence="4" id="KW-1185">Reference proteome</keyword>
<evidence type="ECO:0000259" key="2">
    <source>
        <dbReference type="Pfam" id="PF21742"/>
    </source>
</evidence>
<dbReference type="EMBL" id="JALNMH010000012">
    <property type="protein sequence ID" value="MCK7594982.1"/>
    <property type="molecule type" value="Genomic_DNA"/>
</dbReference>